<keyword evidence="1" id="KW-0808">Transferase</keyword>
<dbReference type="PANTHER" id="PTHR43190">
    <property type="entry name" value="N-ACETYL-D-GLUCOSAMINE KINASE"/>
    <property type="match status" value="1"/>
</dbReference>
<dbReference type="CDD" id="cd24079">
    <property type="entry name" value="ASKHA_NBD_PG1100-like"/>
    <property type="match status" value="1"/>
</dbReference>
<dbReference type="InterPro" id="IPR043129">
    <property type="entry name" value="ATPase_NBD"/>
</dbReference>
<dbReference type="EMBL" id="JAOSLC020000003">
    <property type="protein sequence ID" value="MDD7915766.1"/>
    <property type="molecule type" value="Genomic_DNA"/>
</dbReference>
<keyword evidence="2" id="KW-1185">Reference proteome</keyword>
<dbReference type="PANTHER" id="PTHR43190:SF3">
    <property type="entry name" value="N-ACETYL-D-GLUCOSAMINE KINASE"/>
    <property type="match status" value="1"/>
</dbReference>
<reference evidence="1" key="1">
    <citation type="submission" date="2023-02" db="EMBL/GenBank/DDBJ databases">
        <title>Polaribacter ponticola sp. nov., isolated from seawater.</title>
        <authorList>
            <person name="Baek J.H."/>
            <person name="Kim J.M."/>
            <person name="Choi D.G."/>
            <person name="Jeon C.O."/>
        </authorList>
    </citation>
    <scope>NUCLEOTIDE SEQUENCE</scope>
    <source>
        <strain evidence="1">MSW5</strain>
    </source>
</reference>
<gene>
    <name evidence="1" type="ORF">N5A56_015665</name>
</gene>
<comment type="caution">
    <text evidence="1">The sequence shown here is derived from an EMBL/GenBank/DDBJ whole genome shotgun (WGS) entry which is preliminary data.</text>
</comment>
<organism evidence="1 2">
    <name type="scientific">Polaribacter ponticola</name>
    <dbReference type="NCBI Taxonomy" id="2978475"/>
    <lineage>
        <taxon>Bacteria</taxon>
        <taxon>Pseudomonadati</taxon>
        <taxon>Bacteroidota</taxon>
        <taxon>Flavobacteriia</taxon>
        <taxon>Flavobacteriales</taxon>
        <taxon>Flavobacteriaceae</taxon>
    </lineage>
</organism>
<name>A0ABT5SEA0_9FLAO</name>
<dbReference type="RefSeq" id="WP_265726505.1">
    <property type="nucleotide sequence ID" value="NZ_JAOSLC020000003.1"/>
</dbReference>
<keyword evidence="1" id="KW-0418">Kinase</keyword>
<dbReference type="GO" id="GO:0016301">
    <property type="term" value="F:kinase activity"/>
    <property type="evidence" value="ECO:0007669"/>
    <property type="project" value="UniProtKB-KW"/>
</dbReference>
<dbReference type="InterPro" id="IPR052519">
    <property type="entry name" value="Euk-type_GlcNAc_Kinase"/>
</dbReference>
<evidence type="ECO:0000313" key="2">
    <source>
        <dbReference type="Proteomes" id="UP001151478"/>
    </source>
</evidence>
<dbReference type="SUPFAM" id="SSF53067">
    <property type="entry name" value="Actin-like ATPase domain"/>
    <property type="match status" value="2"/>
</dbReference>
<sequence>MILIAESGSTKCDWVLIEKASKKVTRFRTKGLNPAILKEKKLYKTISKEVLIKNNKEKIKEIYFFGAGCNTESNNQILKNVFSDLFNADKVLVAEDMMAAVYATTNKPAVVCILGTGSNCCFFDGNKIIQKTPALGYILMDEGSGNYFGKELLRAYFLKKLPKKLSLSLEGKFNLSEEKVIKKIYQSKTPNKYLANFAPFLFENDEDIYIQKIIEKGVKEFVENHILHYKNELEENSIHFVGSIAFFSKKYIIKELKKHQIKPGSFIRRPIDNLINHFLELK</sequence>
<protein>
    <submittedName>
        <fullName evidence="1">N-acetylglucosamine kinase</fullName>
    </submittedName>
</protein>
<dbReference type="Gene3D" id="1.10.720.160">
    <property type="match status" value="1"/>
</dbReference>
<dbReference type="Gene3D" id="3.30.420.40">
    <property type="match status" value="2"/>
</dbReference>
<proteinExistence type="predicted"/>
<accession>A0ABT5SEA0</accession>
<dbReference type="Proteomes" id="UP001151478">
    <property type="component" value="Unassembled WGS sequence"/>
</dbReference>
<evidence type="ECO:0000313" key="1">
    <source>
        <dbReference type="EMBL" id="MDD7915766.1"/>
    </source>
</evidence>